<evidence type="ECO:0000256" key="1">
    <source>
        <dbReference type="SAM" id="Coils"/>
    </source>
</evidence>
<evidence type="ECO:0000313" key="5">
    <source>
        <dbReference type="Proteomes" id="UP000812966"/>
    </source>
</evidence>
<dbReference type="PANTHER" id="PTHR11736:SF14">
    <property type="entry name" value="NSE3 HOMOLOG, SMC5-SMC6 COMPLEX COMPONENT"/>
    <property type="match status" value="1"/>
</dbReference>
<dbReference type="PANTHER" id="PTHR11736">
    <property type="entry name" value="MELANOMA-ASSOCIATED ANTIGEN MAGE ANTIGEN"/>
    <property type="match status" value="1"/>
</dbReference>
<evidence type="ECO:0000259" key="3">
    <source>
        <dbReference type="SMART" id="SM01373"/>
    </source>
</evidence>
<name>A0A8K0JQF0_9TREE</name>
<organism evidence="4 5">
    <name type="scientific">Filobasidium floriforme</name>
    <dbReference type="NCBI Taxonomy" id="5210"/>
    <lineage>
        <taxon>Eukaryota</taxon>
        <taxon>Fungi</taxon>
        <taxon>Dikarya</taxon>
        <taxon>Basidiomycota</taxon>
        <taxon>Agaricomycotina</taxon>
        <taxon>Tremellomycetes</taxon>
        <taxon>Filobasidiales</taxon>
        <taxon>Filobasidiaceae</taxon>
        <taxon>Filobasidium</taxon>
    </lineage>
</organism>
<feature type="coiled-coil region" evidence="1">
    <location>
        <begin position="364"/>
        <end position="398"/>
    </location>
</feature>
<evidence type="ECO:0000313" key="4">
    <source>
        <dbReference type="EMBL" id="KAG7571035.1"/>
    </source>
</evidence>
<proteinExistence type="predicted"/>
<dbReference type="InterPro" id="IPR041899">
    <property type="entry name" value="MAGE_WH2"/>
</dbReference>
<dbReference type="GO" id="GO:0006281">
    <property type="term" value="P:DNA repair"/>
    <property type="evidence" value="ECO:0007669"/>
    <property type="project" value="TreeGrafter"/>
</dbReference>
<feature type="region of interest" description="Disordered" evidence="2">
    <location>
        <begin position="1"/>
        <end position="80"/>
    </location>
</feature>
<keyword evidence="5" id="KW-1185">Reference proteome</keyword>
<accession>A0A8K0JQF0</accession>
<feature type="compositionally biased region" description="Polar residues" evidence="2">
    <location>
        <begin position="1"/>
        <end position="22"/>
    </location>
</feature>
<dbReference type="InterPro" id="IPR037445">
    <property type="entry name" value="MAGE"/>
</dbReference>
<protein>
    <recommendedName>
        <fullName evidence="3">MAGE domain-containing protein</fullName>
    </recommendedName>
</protein>
<dbReference type="EMBL" id="JABELV010000012">
    <property type="protein sequence ID" value="KAG7571035.1"/>
    <property type="molecule type" value="Genomic_DNA"/>
</dbReference>
<gene>
    <name evidence="4" type="ORF">FFLO_00999</name>
</gene>
<dbReference type="SMART" id="SM01373">
    <property type="entry name" value="MAGE"/>
    <property type="match status" value="1"/>
</dbReference>
<evidence type="ECO:0000256" key="2">
    <source>
        <dbReference type="SAM" id="MobiDB-lite"/>
    </source>
</evidence>
<keyword evidence="1" id="KW-0175">Coiled coil</keyword>
<dbReference type="AlphaFoldDB" id="A0A8K0JQF0"/>
<feature type="region of interest" description="Disordered" evidence="2">
    <location>
        <begin position="157"/>
        <end position="193"/>
    </location>
</feature>
<dbReference type="GO" id="GO:0005634">
    <property type="term" value="C:nucleus"/>
    <property type="evidence" value="ECO:0007669"/>
    <property type="project" value="TreeGrafter"/>
</dbReference>
<feature type="domain" description="MAGE" evidence="3">
    <location>
        <begin position="97"/>
        <end position="359"/>
    </location>
</feature>
<dbReference type="Pfam" id="PF01454">
    <property type="entry name" value="MAGE"/>
    <property type="match status" value="1"/>
</dbReference>
<reference evidence="4" key="1">
    <citation type="submission" date="2020-04" db="EMBL/GenBank/DDBJ databases">
        <title>Analysis of mating type loci in Filobasidium floriforme.</title>
        <authorList>
            <person name="Nowrousian M."/>
        </authorList>
    </citation>
    <scope>NUCLEOTIDE SEQUENCE</scope>
    <source>
        <strain evidence="4">CBS 6242</strain>
    </source>
</reference>
<dbReference type="InterPro" id="IPR041898">
    <property type="entry name" value="MAGE_WH1"/>
</dbReference>
<dbReference type="Gene3D" id="1.10.10.1210">
    <property type="entry name" value="MAGE homology domain, winged helix WH2 motif"/>
    <property type="match status" value="1"/>
</dbReference>
<comment type="caution">
    <text evidence="4">The sequence shown here is derived from an EMBL/GenBank/DDBJ whole genome shotgun (WGS) entry which is preliminary data.</text>
</comment>
<dbReference type="Proteomes" id="UP000812966">
    <property type="component" value="Unassembled WGS sequence"/>
</dbReference>
<dbReference type="Gene3D" id="1.10.10.1200">
    <property type="entry name" value="MAGE homology domain, winged helix WH1 motif"/>
    <property type="match status" value="1"/>
</dbReference>
<dbReference type="InterPro" id="IPR002190">
    <property type="entry name" value="MHD_dom"/>
</dbReference>
<feature type="compositionally biased region" description="Low complexity" evidence="2">
    <location>
        <begin position="57"/>
        <end position="70"/>
    </location>
</feature>
<sequence>MARSNAITYASRRSNHAESSTAGARRAVQAESDRDRTDSEGGSASEDDQAEFQSRPTQGTAQTGTQAGAAESHQSRAAANMKAGMGSTAYERLVSETINMALYATQRRQAIKKDDINKKILSKKTAIWPAVLADAQLRLREVFGMELVELRSAGQGDPTLRETVDTNETQVQGKGKKRANDADDAAEAPAKKKAASGSKSWILRSTLPPELIAAMNMPNEIVSRGEDEENHPAIRDCGALLHWDKGDGIAGGGVALKGILFTLLALILVRDRSISDSRFMKELEEKLNLHSETILPFAAKDSPIRSIKFSEFLALLVRQNYLQKVKIQGVVGDVGAGHETQYEWRWGSRADAEIGEKAVSEFMLDIAEDDDAATNEQLDAAQRKKEKQEKALERKRLKSAIESAAGSALQDVTPT</sequence>